<protein>
    <recommendedName>
        <fullName evidence="3">LamG-like jellyroll fold domain-containing protein</fullName>
    </recommendedName>
</protein>
<sequence>YMRFFTSGAAVLDGDGTEDLSGVDGGNLVAHWLLNDTIGSTAVNDDNPGTLDGSIIDSADGLINVNIVTADGKVGTASFDLDGQYCVSVGDAAGLSFTDDTDDEPFSIACWANVTNAGVQQVLLSKWQDESTAAEYRLRLDENRKLQLHLSDTSTNLASDRVAQWKLNETAANTEVHDDVAVGVYPDPHDGISTANAATLTATGKTNMTPCFDFDGQYAVEVADAAALSFGDATNDSPFSISAWVFVTYTDNIQRILTKWDSTTASPKYEWMLYLDSSEKLGLFLIDIATGDGKRLSDVSLTTGWHFVAATYDGSGGAAAGSGITLYVDGTVEASTATGFVSYVAMHNTTTKVVIGSSTEFDGNLGNYFADKIDNVTLFDIELTSANVSSLYNSGEGTEVLSGDKISSISDSSLELDWHFLVCTYDAVDNGSATAADGIILYVDGVAVASTASNNANYTAMQDGAEELRIGAQRGTGDAANEKFWADKIDEVSLFKAVLTPTQIASLFTSASYEIETPY</sequence>
<organism evidence="4">
    <name type="scientific">marine sediment metagenome</name>
    <dbReference type="NCBI Taxonomy" id="412755"/>
    <lineage>
        <taxon>unclassified sequences</taxon>
        <taxon>metagenomes</taxon>
        <taxon>ecological metagenomes</taxon>
    </lineage>
</organism>
<gene>
    <name evidence="4" type="ORF">LCGC14_2441470</name>
</gene>
<dbReference type="Gene3D" id="2.60.120.200">
    <property type="match status" value="3"/>
</dbReference>
<proteinExistence type="predicted"/>
<dbReference type="AlphaFoldDB" id="A0A0F9BIZ8"/>
<dbReference type="Pfam" id="PF13385">
    <property type="entry name" value="Laminin_G_3"/>
    <property type="match status" value="2"/>
</dbReference>
<name>A0A0F9BIZ8_9ZZZZ</name>
<dbReference type="SUPFAM" id="SSF49899">
    <property type="entry name" value="Concanavalin A-like lectins/glucanases"/>
    <property type="match status" value="3"/>
</dbReference>
<evidence type="ECO:0000256" key="1">
    <source>
        <dbReference type="ARBA" id="ARBA00022729"/>
    </source>
</evidence>
<dbReference type="InterPro" id="IPR013320">
    <property type="entry name" value="ConA-like_dom_sf"/>
</dbReference>
<dbReference type="InterPro" id="IPR006558">
    <property type="entry name" value="LamG-like"/>
</dbReference>
<dbReference type="EMBL" id="LAZR01037582">
    <property type="protein sequence ID" value="KKL21835.1"/>
    <property type="molecule type" value="Genomic_DNA"/>
</dbReference>
<accession>A0A0F9BIZ8</accession>
<evidence type="ECO:0000256" key="2">
    <source>
        <dbReference type="ARBA" id="ARBA00023157"/>
    </source>
</evidence>
<dbReference type="SMART" id="SM00560">
    <property type="entry name" value="LamGL"/>
    <property type="match status" value="1"/>
</dbReference>
<evidence type="ECO:0000259" key="3">
    <source>
        <dbReference type="SMART" id="SM00560"/>
    </source>
</evidence>
<keyword evidence="1" id="KW-0732">Signal</keyword>
<feature type="non-terminal residue" evidence="4">
    <location>
        <position position="519"/>
    </location>
</feature>
<feature type="non-terminal residue" evidence="4">
    <location>
        <position position="1"/>
    </location>
</feature>
<keyword evidence="2" id="KW-1015">Disulfide bond</keyword>
<reference evidence="4" key="1">
    <citation type="journal article" date="2015" name="Nature">
        <title>Complex archaea that bridge the gap between prokaryotes and eukaryotes.</title>
        <authorList>
            <person name="Spang A."/>
            <person name="Saw J.H."/>
            <person name="Jorgensen S.L."/>
            <person name="Zaremba-Niedzwiedzka K."/>
            <person name="Martijn J."/>
            <person name="Lind A.E."/>
            <person name="van Eijk R."/>
            <person name="Schleper C."/>
            <person name="Guy L."/>
            <person name="Ettema T.J."/>
        </authorList>
    </citation>
    <scope>NUCLEOTIDE SEQUENCE</scope>
</reference>
<comment type="caution">
    <text evidence="4">The sequence shown here is derived from an EMBL/GenBank/DDBJ whole genome shotgun (WGS) entry which is preliminary data.</text>
</comment>
<evidence type="ECO:0000313" key="4">
    <source>
        <dbReference type="EMBL" id="KKL21835.1"/>
    </source>
</evidence>
<feature type="domain" description="LamG-like jellyroll fold" evidence="3">
    <location>
        <begin position="237"/>
        <end position="386"/>
    </location>
</feature>